<dbReference type="GO" id="GO:0046872">
    <property type="term" value="F:metal ion binding"/>
    <property type="evidence" value="ECO:0007669"/>
    <property type="project" value="UniProtKB-KW"/>
</dbReference>
<evidence type="ECO:0000259" key="12">
    <source>
        <dbReference type="PROSITE" id="PS51918"/>
    </source>
</evidence>
<dbReference type="SFLD" id="SFLDG01388">
    <property type="entry name" value="7_8-didemethyl-8-hydroxy-5-dea"/>
    <property type="match status" value="1"/>
</dbReference>
<comment type="catalytic activity">
    <reaction evidence="10">
        <text>5-amino-5-(4-hydroxybenzyl)-6-(D-ribitylimino)-5,6-dihydrouracil + S-adenosyl-L-methionine = 7,8-didemethyl-8-hydroxy-5-deazariboflavin + 5'-deoxyadenosine + L-methionine + NH4(+) + H(+)</text>
        <dbReference type="Rhea" id="RHEA:55204"/>
        <dbReference type="ChEBI" id="CHEBI:15378"/>
        <dbReference type="ChEBI" id="CHEBI:17319"/>
        <dbReference type="ChEBI" id="CHEBI:28938"/>
        <dbReference type="ChEBI" id="CHEBI:57844"/>
        <dbReference type="ChEBI" id="CHEBI:59789"/>
        <dbReference type="ChEBI" id="CHEBI:59904"/>
        <dbReference type="ChEBI" id="CHEBI:85936"/>
        <dbReference type="EC" id="4.3.1.32"/>
    </reaction>
</comment>
<keyword evidence="8" id="KW-0411">Iron-sulfur</keyword>
<sequence length="769" mass="83781">MPPDAAAVRAALDRVVHSAAPRPADIETLLGARGEALRTTCKAAEEVRDQCFAEAGRPRAITFSKKVFIPVTNLCRDVCHYCVFVETPARLRRQKKDYYMSPERVIATAVQGAEMGCKEALLTLGDRPEERWPEARAWLDEHGYASTIHYVAELAQMILDRTGMLPHANPGVMSIDEMRLLREVSPSLGMMLETTSVRLWEERGMPHFGSPDKNPAVRLRALLDAGALGIPFTTGMLIGIGETLAERAETILTLRDLHLRYGNLQEIIVQNFLPKTGTALGRAARPSIEEHLATIATARLVLGAGMHIQAPPNLSDKGHLVGLIAAGIDDWGGISPLTADHINPERPWPQLSELARLTESLGFELRERLTVYPEYARDPWVRPSLRRQVTSLADEHGLARRSNPAAASAGSTSAALPRTSERASSGVSSQILDALLLARTEPGALSRQELECLLRATGEHLDQLCSIADDARRYSVGECITFVRNHAISLDRNPIQPHELGDLAAELHARGVTELCLQGLPPGGASLATALEFVTHARASAPGLHLHAFRPTDVFRMSESSDRTPAFIYAALRDAGVRTVTGTGVKLLDEDWRRDHAPDDLPVPLWLRTLRSAHELGLVSTSVLVASASQSSRSVVQHLVHLRDLQRALPGFTEFIPMPLPRGIGGIVNGRSRMDETRALVALSRIVLSGEIPHIQVAWPRIPREFVLPLLQSGADDIGGTLESADGEPRAPGPSFDRISLPDLAKRIGRPTRQRTTSYSHPTVSSGAG</sequence>
<dbReference type="InterPro" id="IPR019939">
    <property type="entry name" value="CofG_family"/>
</dbReference>
<evidence type="ECO:0000256" key="7">
    <source>
        <dbReference type="ARBA" id="ARBA00023004"/>
    </source>
</evidence>
<keyword evidence="14" id="KW-1185">Reference proteome</keyword>
<feature type="compositionally biased region" description="Low complexity" evidence="11">
    <location>
        <begin position="405"/>
        <end position="415"/>
    </location>
</feature>
<comment type="caution">
    <text evidence="13">The sequence shown here is derived from an EMBL/GenBank/DDBJ whole genome shotgun (WGS) entry which is preliminary data.</text>
</comment>
<evidence type="ECO:0000256" key="6">
    <source>
        <dbReference type="ARBA" id="ARBA00022723"/>
    </source>
</evidence>
<evidence type="ECO:0000313" key="13">
    <source>
        <dbReference type="EMBL" id="MBO1901423.1"/>
    </source>
</evidence>
<feature type="domain" description="Radical SAM core" evidence="12">
    <location>
        <begin position="61"/>
        <end position="313"/>
    </location>
</feature>
<accession>A0A939SBJ2</accession>
<dbReference type="SFLD" id="SFLDG01064">
    <property type="entry name" value="F420__menaquinone_cofactor_bio"/>
    <property type="match status" value="1"/>
</dbReference>
<comment type="pathway">
    <text evidence="2">Cofactor biosynthesis; coenzyme F0 biosynthesis.</text>
</comment>
<dbReference type="RefSeq" id="WP_208096987.1">
    <property type="nucleotide sequence ID" value="NZ_JAGDYM010000005.1"/>
</dbReference>
<dbReference type="CDD" id="cd01335">
    <property type="entry name" value="Radical_SAM"/>
    <property type="match status" value="1"/>
</dbReference>
<dbReference type="Proteomes" id="UP000664382">
    <property type="component" value="Unassembled WGS sequence"/>
</dbReference>
<dbReference type="NCBIfam" id="TIGR03550">
    <property type="entry name" value="F420_cofG"/>
    <property type="match status" value="1"/>
</dbReference>
<keyword evidence="6" id="KW-0479">Metal-binding</keyword>
<dbReference type="PANTHER" id="PTHR43076">
    <property type="entry name" value="FO SYNTHASE (COFH)"/>
    <property type="match status" value="1"/>
</dbReference>
<evidence type="ECO:0000256" key="3">
    <source>
        <dbReference type="ARBA" id="ARBA00012126"/>
    </source>
</evidence>
<dbReference type="SUPFAM" id="SSF102114">
    <property type="entry name" value="Radical SAM enzymes"/>
    <property type="match status" value="2"/>
</dbReference>
<dbReference type="SMART" id="SM00729">
    <property type="entry name" value="Elp3"/>
    <property type="match status" value="1"/>
</dbReference>
<dbReference type="EMBL" id="JAGDYM010000005">
    <property type="protein sequence ID" value="MBO1901423.1"/>
    <property type="molecule type" value="Genomic_DNA"/>
</dbReference>
<feature type="region of interest" description="Disordered" evidence="11">
    <location>
        <begin position="719"/>
        <end position="769"/>
    </location>
</feature>
<dbReference type="GO" id="GO:0016765">
    <property type="term" value="F:transferase activity, transferring alkyl or aryl (other than methyl) groups"/>
    <property type="evidence" value="ECO:0007669"/>
    <property type="project" value="InterPro"/>
</dbReference>
<evidence type="ECO:0000256" key="1">
    <source>
        <dbReference type="ARBA" id="ARBA00001966"/>
    </source>
</evidence>
<dbReference type="Pfam" id="PF04055">
    <property type="entry name" value="Radical_SAM"/>
    <property type="match status" value="1"/>
</dbReference>
<evidence type="ECO:0000256" key="8">
    <source>
        <dbReference type="ARBA" id="ARBA00023014"/>
    </source>
</evidence>
<dbReference type="InterPro" id="IPR058240">
    <property type="entry name" value="rSAM_sf"/>
</dbReference>
<dbReference type="NCBIfam" id="NF004884">
    <property type="entry name" value="PRK06245.1"/>
    <property type="match status" value="1"/>
</dbReference>
<comment type="cofactor">
    <cofactor evidence="1">
        <name>[4Fe-4S] cluster</name>
        <dbReference type="ChEBI" id="CHEBI:49883"/>
    </cofactor>
</comment>
<evidence type="ECO:0000256" key="4">
    <source>
        <dbReference type="ARBA" id="ARBA00022485"/>
    </source>
</evidence>
<evidence type="ECO:0000256" key="11">
    <source>
        <dbReference type="SAM" id="MobiDB-lite"/>
    </source>
</evidence>
<dbReference type="GO" id="GO:0051539">
    <property type="term" value="F:4 iron, 4 sulfur cluster binding"/>
    <property type="evidence" value="ECO:0007669"/>
    <property type="project" value="UniProtKB-KW"/>
</dbReference>
<dbReference type="InterPro" id="IPR007197">
    <property type="entry name" value="rSAM"/>
</dbReference>
<dbReference type="SFLD" id="SFLDS00029">
    <property type="entry name" value="Radical_SAM"/>
    <property type="match status" value="1"/>
</dbReference>
<keyword evidence="7" id="KW-0408">Iron</keyword>
<organism evidence="13 14">
    <name type="scientific">Leucobacter weissii</name>
    <dbReference type="NCBI Taxonomy" id="1983706"/>
    <lineage>
        <taxon>Bacteria</taxon>
        <taxon>Bacillati</taxon>
        <taxon>Actinomycetota</taxon>
        <taxon>Actinomycetes</taxon>
        <taxon>Micrococcales</taxon>
        <taxon>Microbacteriaceae</taxon>
        <taxon>Leucobacter</taxon>
    </lineage>
</organism>
<evidence type="ECO:0000256" key="5">
    <source>
        <dbReference type="ARBA" id="ARBA00022691"/>
    </source>
</evidence>
<feature type="region of interest" description="Disordered" evidence="11">
    <location>
        <begin position="396"/>
        <end position="422"/>
    </location>
</feature>
<dbReference type="HAMAP" id="MF_01611">
    <property type="entry name" value="FO_synth_sub1"/>
    <property type="match status" value="1"/>
</dbReference>
<dbReference type="EC" id="4.3.1.32" evidence="3"/>
<name>A0A939SBJ2_9MICO</name>
<feature type="compositionally biased region" description="Polar residues" evidence="11">
    <location>
        <begin position="754"/>
        <end position="769"/>
    </location>
</feature>
<dbReference type="PROSITE" id="PS51918">
    <property type="entry name" value="RADICAL_SAM"/>
    <property type="match status" value="1"/>
</dbReference>
<reference evidence="13" key="1">
    <citation type="submission" date="2021-03" db="EMBL/GenBank/DDBJ databases">
        <title>Leucobacter chromiisoli sp. nov., isolated from chromium-containing soil of chemical plant.</title>
        <authorList>
            <person name="Xu Z."/>
        </authorList>
    </citation>
    <scope>NUCLEOTIDE SEQUENCE</scope>
    <source>
        <strain evidence="13">S27</strain>
    </source>
</reference>
<evidence type="ECO:0000256" key="2">
    <source>
        <dbReference type="ARBA" id="ARBA00004712"/>
    </source>
</evidence>
<dbReference type="InterPro" id="IPR034405">
    <property type="entry name" value="F420"/>
</dbReference>
<dbReference type="GO" id="GO:0044689">
    <property type="term" value="F:7,8-didemethyl-8-hydroxy-5-deazariboflavin synthase activity"/>
    <property type="evidence" value="ECO:0007669"/>
    <property type="project" value="UniProtKB-EC"/>
</dbReference>
<dbReference type="Gene3D" id="3.20.20.70">
    <property type="entry name" value="Aldolase class I"/>
    <property type="match status" value="2"/>
</dbReference>
<dbReference type="PANTHER" id="PTHR43076:SF15">
    <property type="entry name" value="7,8-DIDEMETHYL-8-HYDROXY-5-DEAZARIBOFLAVIN SYNTHASE"/>
    <property type="match status" value="1"/>
</dbReference>
<keyword evidence="9" id="KW-0456">Lyase</keyword>
<evidence type="ECO:0000256" key="10">
    <source>
        <dbReference type="ARBA" id="ARBA00048974"/>
    </source>
</evidence>
<evidence type="ECO:0000256" key="9">
    <source>
        <dbReference type="ARBA" id="ARBA00023239"/>
    </source>
</evidence>
<keyword evidence="5" id="KW-0949">S-adenosyl-L-methionine</keyword>
<dbReference type="AlphaFoldDB" id="A0A939SBJ2"/>
<protein>
    <recommendedName>
        <fullName evidence="3">7,8-didemethyl-8-hydroxy-5-deazariboflavin synthase</fullName>
        <ecNumber evidence="3">4.3.1.32</ecNumber>
    </recommendedName>
</protein>
<keyword evidence="4" id="KW-0004">4Fe-4S</keyword>
<gene>
    <name evidence="13" type="primary">cofG</name>
    <name evidence="13" type="ORF">J4H92_05610</name>
</gene>
<dbReference type="SFLD" id="SFLDF00294">
    <property type="entry name" value="7_8-didemethyl-8-hydroxy-5-dea"/>
    <property type="match status" value="1"/>
</dbReference>
<dbReference type="InterPro" id="IPR013785">
    <property type="entry name" value="Aldolase_TIM"/>
</dbReference>
<dbReference type="InterPro" id="IPR006638">
    <property type="entry name" value="Elp3/MiaA/NifB-like_rSAM"/>
</dbReference>
<proteinExistence type="inferred from homology"/>
<evidence type="ECO:0000313" key="14">
    <source>
        <dbReference type="Proteomes" id="UP000664382"/>
    </source>
</evidence>